<evidence type="ECO:0000313" key="5">
    <source>
        <dbReference type="EMBL" id="PPK79878.1"/>
    </source>
</evidence>
<dbReference type="InterPro" id="IPR027417">
    <property type="entry name" value="P-loop_NTPase"/>
</dbReference>
<dbReference type="PANTHER" id="PTHR32114">
    <property type="entry name" value="ABC TRANSPORTER ABCH.3"/>
    <property type="match status" value="1"/>
</dbReference>
<comment type="subunit">
    <text evidence="2">Heterodimer of SbcC and SbcD.</text>
</comment>
<dbReference type="Gene3D" id="3.40.50.300">
    <property type="entry name" value="P-loop containing nucleotide triphosphate hydrolases"/>
    <property type="match status" value="1"/>
</dbReference>
<dbReference type="GO" id="GO:0006302">
    <property type="term" value="P:double-strand break repair"/>
    <property type="evidence" value="ECO:0007669"/>
    <property type="project" value="InterPro"/>
</dbReference>
<dbReference type="InterPro" id="IPR022602">
    <property type="entry name" value="DUF2813"/>
</dbReference>
<evidence type="ECO:0000256" key="2">
    <source>
        <dbReference type="ARBA" id="ARBA00011322"/>
    </source>
</evidence>
<gene>
    <name evidence="5" type="ORF">BXY41_108103</name>
</gene>
<organism evidence="5 6">
    <name type="scientific">Lacrimispora xylanisolvens</name>
    <dbReference type="NCBI Taxonomy" id="384636"/>
    <lineage>
        <taxon>Bacteria</taxon>
        <taxon>Bacillati</taxon>
        <taxon>Bacillota</taxon>
        <taxon>Clostridia</taxon>
        <taxon>Lachnospirales</taxon>
        <taxon>Lachnospiraceae</taxon>
        <taxon>Lacrimispora</taxon>
    </lineage>
</organism>
<dbReference type="RefSeq" id="WP_104437780.1">
    <property type="nucleotide sequence ID" value="NZ_PTJA01000008.1"/>
</dbReference>
<dbReference type="OrthoDB" id="1698838at2"/>
<comment type="caution">
    <text evidence="5">The sequence shown here is derived from an EMBL/GenBank/DDBJ whole genome shotgun (WGS) entry which is preliminary data.</text>
</comment>
<keyword evidence="6" id="KW-1185">Reference proteome</keyword>
<dbReference type="Pfam" id="PF11398">
    <property type="entry name" value="DUF2813"/>
    <property type="match status" value="1"/>
</dbReference>
<evidence type="ECO:0000256" key="4">
    <source>
        <dbReference type="SAM" id="Coils"/>
    </source>
</evidence>
<feature type="coiled-coil region" evidence="4">
    <location>
        <begin position="194"/>
        <end position="268"/>
    </location>
</feature>
<protein>
    <recommendedName>
        <fullName evidence="3">Nuclease SbcCD subunit C</fullName>
    </recommendedName>
</protein>
<name>A0A2S6HQK1_9FIRM</name>
<evidence type="ECO:0000313" key="6">
    <source>
        <dbReference type="Proteomes" id="UP000237749"/>
    </source>
</evidence>
<evidence type="ECO:0000256" key="1">
    <source>
        <dbReference type="ARBA" id="ARBA00006930"/>
    </source>
</evidence>
<dbReference type="EMBL" id="PTJA01000008">
    <property type="protein sequence ID" value="PPK79878.1"/>
    <property type="molecule type" value="Genomic_DNA"/>
</dbReference>
<dbReference type="Proteomes" id="UP000237749">
    <property type="component" value="Unassembled WGS sequence"/>
</dbReference>
<keyword evidence="4" id="KW-0175">Coiled coil</keyword>
<accession>A0A2S6HQK1</accession>
<proteinExistence type="inferred from homology"/>
<reference evidence="5 6" key="1">
    <citation type="submission" date="2018-02" db="EMBL/GenBank/DDBJ databases">
        <title>Genomic Encyclopedia of Archaeal and Bacterial Type Strains, Phase II (KMG-II): from individual species to whole genera.</title>
        <authorList>
            <person name="Goeker M."/>
        </authorList>
    </citation>
    <scope>NUCLEOTIDE SEQUENCE [LARGE SCALE GENOMIC DNA]</scope>
    <source>
        <strain evidence="5 6">DSM 3808</strain>
    </source>
</reference>
<sequence>MNLRLKKISIENFKGITQLVIDFHKRTTISGQNATGKTTIMDAFTWILFNKDSEGKSDFNIRPNDRQGELIDNLVIKVSAILEADGKDILLCKKQEQNWVKKKGSEVSQLQGNINKYEINEIPKTEKDYKAYIDDLMNEELFKLITSPQAFTSLKWKDQRTILLKLVSEVTDQDVISTNQKFSPLSEILKEFSVDDLTAKAKKALKELNNRQAELPARIDEASKGLVQADFVKCENQRADLEKQINDLTEQESNASKASEALTQINNAIMQKQFNLGDLKRIANEKLMDQRREIQRKIDDAGYSFSDAIREFEKTEREIKQKHELLESNRSYREVLLKNYEEVKTMQVNEDTLCCPMCKQMLPPEQRETKLEEFKSNKQKSLSDIVKNGKQVAANIEAFEKEISVLREKLETCKANKVEQNKRKTAAMEELAKLPQQVEISGSPEYQSISAEIEKLEKQAQEMGTGSGYLNQLRQKKQDLVAQLDRVKSTLTGKENNQRVQTRVLELQQEQRTTSQLIADQEKELFLLEEFTKAKMDLLSSRINSKFKLVNFRLFENQINGGYKETCECMVNGVPFSSLNAGHRVVAGLDIITALQEIYGVTAPIFIDNAESVNDFNIPDMEEQLILLKVSENSTLKVEA</sequence>
<evidence type="ECO:0000256" key="3">
    <source>
        <dbReference type="ARBA" id="ARBA00013368"/>
    </source>
</evidence>
<comment type="similarity">
    <text evidence="1">Belongs to the SMC family. SbcC subfamily.</text>
</comment>
<dbReference type="PANTHER" id="PTHR32114:SF2">
    <property type="entry name" value="ABC TRANSPORTER ABCH.3"/>
    <property type="match status" value="1"/>
</dbReference>
<dbReference type="SUPFAM" id="SSF52540">
    <property type="entry name" value="P-loop containing nucleoside triphosphate hydrolases"/>
    <property type="match status" value="1"/>
</dbReference>
<dbReference type="AlphaFoldDB" id="A0A2S6HQK1"/>
<dbReference type="GO" id="GO:0016887">
    <property type="term" value="F:ATP hydrolysis activity"/>
    <property type="evidence" value="ECO:0007669"/>
    <property type="project" value="InterPro"/>
</dbReference>